<proteinExistence type="inferred from homology"/>
<dbReference type="Gene3D" id="3.40.50.1820">
    <property type="entry name" value="alpha/beta hydrolase"/>
    <property type="match status" value="1"/>
</dbReference>
<gene>
    <name evidence="5" type="primary">LOC125316074</name>
</gene>
<keyword evidence="4" id="KW-1185">Reference proteome</keyword>
<evidence type="ECO:0000313" key="4">
    <source>
        <dbReference type="Proteomes" id="UP000827889"/>
    </source>
</evidence>
<dbReference type="SUPFAM" id="SSF53474">
    <property type="entry name" value="alpha/beta-Hydrolases"/>
    <property type="match status" value="1"/>
</dbReference>
<dbReference type="Pfam" id="PF00450">
    <property type="entry name" value="Peptidase_S10"/>
    <property type="match status" value="1"/>
</dbReference>
<organism evidence="4 5">
    <name type="scientific">Rhodamnia argentea</name>
    <dbReference type="NCBI Taxonomy" id="178133"/>
    <lineage>
        <taxon>Eukaryota</taxon>
        <taxon>Viridiplantae</taxon>
        <taxon>Streptophyta</taxon>
        <taxon>Embryophyta</taxon>
        <taxon>Tracheophyta</taxon>
        <taxon>Spermatophyta</taxon>
        <taxon>Magnoliopsida</taxon>
        <taxon>eudicotyledons</taxon>
        <taxon>Gunneridae</taxon>
        <taxon>Pentapetalae</taxon>
        <taxon>rosids</taxon>
        <taxon>malvids</taxon>
        <taxon>Myrtales</taxon>
        <taxon>Myrtaceae</taxon>
        <taxon>Myrtoideae</taxon>
        <taxon>Myrteae</taxon>
        <taxon>Australasian group</taxon>
        <taxon>Rhodamnia</taxon>
    </lineage>
</organism>
<sequence length="238" mass="26677">MMNLQGILMGNPPLDLEIELKGRALYCWNHGLISDDTYQGLSSTVCSSLKTYGVKACEPYFITYLLEEAGNVDAFNVLGTECKEMEVSKYCLNGITSKYMNRKDVQQAFHTIATAWTHCSKAIQGSHSLPATEKSMLPTLEILIQSGLQIWIYSGDADSATPFIASRTAISKLHLKRKARWYPWGHNSRISGWSEIYEGMTFAMIRGACHEAPMYAPAQAFEVLEHFLANKSLPKYTE</sequence>
<dbReference type="PANTHER" id="PTHR11802">
    <property type="entry name" value="SERINE PROTEASE FAMILY S10 SERINE CARBOXYPEPTIDASE"/>
    <property type="match status" value="1"/>
</dbReference>
<dbReference type="GeneID" id="125316074"/>
<keyword evidence="3" id="KW-0325">Glycoprotein</keyword>
<dbReference type="RefSeq" id="XP_048139067.1">
    <property type="nucleotide sequence ID" value="XM_048283110.1"/>
</dbReference>
<comment type="similarity">
    <text evidence="1">Belongs to the peptidase S10 family.</text>
</comment>
<name>A0ABM3HR34_9MYRT</name>
<dbReference type="InterPro" id="IPR001563">
    <property type="entry name" value="Peptidase_S10"/>
</dbReference>
<protein>
    <submittedName>
        <fullName evidence="5">Serine carboxypeptidase-like 25</fullName>
    </submittedName>
</protein>
<evidence type="ECO:0000256" key="1">
    <source>
        <dbReference type="ARBA" id="ARBA00009431"/>
    </source>
</evidence>
<reference evidence="5" key="1">
    <citation type="submission" date="2025-08" db="UniProtKB">
        <authorList>
            <consortium name="RefSeq"/>
        </authorList>
    </citation>
    <scope>IDENTIFICATION</scope>
    <source>
        <tissue evidence="5">Leaf</tissue>
    </source>
</reference>
<dbReference type="InterPro" id="IPR029058">
    <property type="entry name" value="AB_hydrolase_fold"/>
</dbReference>
<accession>A0ABM3HR34</accession>
<evidence type="ECO:0000256" key="2">
    <source>
        <dbReference type="ARBA" id="ARBA00022729"/>
    </source>
</evidence>
<dbReference type="PANTHER" id="PTHR11802:SF132">
    <property type="entry name" value="SERINE CARBOXYPEPTIDASE-LIKE 36-RELATED"/>
    <property type="match status" value="1"/>
</dbReference>
<dbReference type="Gene3D" id="6.10.250.940">
    <property type="match status" value="1"/>
</dbReference>
<dbReference type="Gene3D" id="3.40.50.11320">
    <property type="match status" value="1"/>
</dbReference>
<keyword evidence="2" id="KW-0732">Signal</keyword>
<evidence type="ECO:0000256" key="3">
    <source>
        <dbReference type="ARBA" id="ARBA00023180"/>
    </source>
</evidence>
<evidence type="ECO:0000313" key="5">
    <source>
        <dbReference type="RefSeq" id="XP_048139067.1"/>
    </source>
</evidence>
<dbReference type="Proteomes" id="UP000827889">
    <property type="component" value="Chromosome 7"/>
</dbReference>